<reference evidence="2" key="1">
    <citation type="submission" date="2020-05" db="EMBL/GenBank/DDBJ databases">
        <title>Mycena genomes resolve the evolution of fungal bioluminescence.</title>
        <authorList>
            <person name="Tsai I.J."/>
        </authorList>
    </citation>
    <scope>NUCLEOTIDE SEQUENCE</scope>
    <source>
        <strain evidence="2">110903Hualien_Pintung</strain>
    </source>
</reference>
<comment type="caution">
    <text evidence="2">The sequence shown here is derived from an EMBL/GenBank/DDBJ whole genome shotgun (WGS) entry which is preliminary data.</text>
</comment>
<gene>
    <name evidence="2" type="ORF">HMN09_00306000</name>
</gene>
<dbReference type="Proteomes" id="UP000613580">
    <property type="component" value="Unassembled WGS sequence"/>
</dbReference>
<accession>A0A8H6TIN0</accession>
<evidence type="ECO:0000313" key="3">
    <source>
        <dbReference type="Proteomes" id="UP000613580"/>
    </source>
</evidence>
<protein>
    <submittedName>
        <fullName evidence="2">Uncharacterized protein</fullName>
    </submittedName>
</protein>
<dbReference type="EMBL" id="JACAZE010000003">
    <property type="protein sequence ID" value="KAF7319655.1"/>
    <property type="molecule type" value="Genomic_DNA"/>
</dbReference>
<dbReference type="AlphaFoldDB" id="A0A8H6TIN0"/>
<feature type="compositionally biased region" description="Basic and acidic residues" evidence="1">
    <location>
        <begin position="101"/>
        <end position="110"/>
    </location>
</feature>
<keyword evidence="3" id="KW-1185">Reference proteome</keyword>
<feature type="region of interest" description="Disordered" evidence="1">
    <location>
        <begin position="96"/>
        <end position="118"/>
    </location>
</feature>
<evidence type="ECO:0000313" key="2">
    <source>
        <dbReference type="EMBL" id="KAF7319655.1"/>
    </source>
</evidence>
<name>A0A8H6TIN0_MYCCL</name>
<organism evidence="2 3">
    <name type="scientific">Mycena chlorophos</name>
    <name type="common">Agaric fungus</name>
    <name type="synonym">Agaricus chlorophos</name>
    <dbReference type="NCBI Taxonomy" id="658473"/>
    <lineage>
        <taxon>Eukaryota</taxon>
        <taxon>Fungi</taxon>
        <taxon>Dikarya</taxon>
        <taxon>Basidiomycota</taxon>
        <taxon>Agaricomycotina</taxon>
        <taxon>Agaricomycetes</taxon>
        <taxon>Agaricomycetidae</taxon>
        <taxon>Agaricales</taxon>
        <taxon>Marasmiineae</taxon>
        <taxon>Mycenaceae</taxon>
        <taxon>Mycena</taxon>
    </lineage>
</organism>
<proteinExistence type="predicted"/>
<evidence type="ECO:0000256" key="1">
    <source>
        <dbReference type="SAM" id="MobiDB-lite"/>
    </source>
</evidence>
<sequence>MCLNPQECAADQVNVPHIQSKVPLSIPEKVNDGSFVASTQRAANFTAKIRQEDLDPSAEIDDACASVRHSLCGKWYKMKEPHNVARFEDHCAVRSQATGPEAERKRKEPAEPAPPAQRLTLYFPPAPAKLFPHPPLSESLRRSFPRKYRCPVWGLPLLPSRSWPNILSGPDLAAVVRKTLQFTRRSCFPIESSPSLAGTRRTWRTRRRALSSAGATISGGAIKATFAAGSNPCTKVIEVPTRAQEKCEPCGPCKLLLKLPEFRKALAIPLPDPANRKFVPHRFQDSQFSELYAKYPGLESLVAEDNQDSLIQRFIQRILRGDFKDDKLLFGIMRVKVLERMRLEEGKTMKNFKHSEDLDAIFGIVHAISPRCYRELKKHIPLRSERSNQQKTSQAPRFPVGITPETYSYATNYCTDYKGKKWFIVGSTGEPLEVANPDLITSVLDEVEKKSELATKLRLWVLQIPLSKIPPLVLALKAIGSKVKGPQLADWHLELMRGLIARGFRIISSASDGAPVERECQRLVFAAGTKIEHRIKFPVSDPQYPDIVVPLSSLNGNVFTDPQDSKHGCKTGGITRPRKNLGLTVYLLVFGDLIDAWQSRNISHIERAKMAIRAHLFLETWKRFLAKAGYPEARHFISKEAYAISKILIRGLLGLQFIHRDHLDRVMALFPWLYSSEPNEHCFATYRIFNADMTFQEAMLFSSKIRTYMQSAILAPDSPVVVQGNCQRLLPHVLRF</sequence>
<dbReference type="OrthoDB" id="73076at2759"/>